<keyword evidence="1" id="KW-0479">Metal-binding</keyword>
<accession>A0A175YF92</accession>
<keyword evidence="1" id="KW-0863">Zinc-finger</keyword>
<name>A0A175YF92_DAUCS</name>
<dbReference type="InterPro" id="IPR053266">
    <property type="entry name" value="Zinc_finger_protein_7"/>
</dbReference>
<dbReference type="PROSITE" id="PS00028">
    <property type="entry name" value="ZINC_FINGER_C2H2_1"/>
    <property type="match status" value="1"/>
</dbReference>
<evidence type="ECO:0000313" key="5">
    <source>
        <dbReference type="EMBL" id="WOH13930.1"/>
    </source>
</evidence>
<feature type="region of interest" description="Disordered" evidence="2">
    <location>
        <begin position="80"/>
        <end position="136"/>
    </location>
</feature>
<dbReference type="Gramene" id="KZM81482">
    <property type="protein sequence ID" value="KZM81482"/>
    <property type="gene ID" value="DCAR_029095"/>
</dbReference>
<feature type="compositionally biased region" description="Basic and acidic residues" evidence="2">
    <location>
        <begin position="118"/>
        <end position="136"/>
    </location>
</feature>
<feature type="compositionally biased region" description="Basic and acidic residues" evidence="2">
    <location>
        <begin position="86"/>
        <end position="95"/>
    </location>
</feature>
<dbReference type="Proteomes" id="UP000077755">
    <property type="component" value="Chromosome 9"/>
</dbReference>
<dbReference type="EMBL" id="CP093351">
    <property type="protein sequence ID" value="WOH13930.1"/>
    <property type="molecule type" value="Genomic_DNA"/>
</dbReference>
<dbReference type="InterPro" id="IPR036236">
    <property type="entry name" value="Znf_C2H2_sf"/>
</dbReference>
<evidence type="ECO:0000313" key="6">
    <source>
        <dbReference type="Proteomes" id="UP000077755"/>
    </source>
</evidence>
<dbReference type="STRING" id="79200.A0A175YF92"/>
<proteinExistence type="predicted"/>
<evidence type="ECO:0000256" key="1">
    <source>
        <dbReference type="PROSITE-ProRule" id="PRU00042"/>
    </source>
</evidence>
<dbReference type="EMBL" id="LNRQ01000009">
    <property type="protein sequence ID" value="KZM81482.1"/>
    <property type="molecule type" value="Genomic_DNA"/>
</dbReference>
<evidence type="ECO:0000256" key="2">
    <source>
        <dbReference type="SAM" id="MobiDB-lite"/>
    </source>
</evidence>
<dbReference type="SUPFAM" id="SSF57667">
    <property type="entry name" value="beta-beta-alpha zinc fingers"/>
    <property type="match status" value="1"/>
</dbReference>
<dbReference type="PROSITE" id="PS50157">
    <property type="entry name" value="ZINC_FINGER_C2H2_2"/>
    <property type="match status" value="1"/>
</dbReference>
<dbReference type="GO" id="GO:0008270">
    <property type="term" value="F:zinc ion binding"/>
    <property type="evidence" value="ECO:0007669"/>
    <property type="project" value="UniProtKB-KW"/>
</dbReference>
<dbReference type="AlphaFoldDB" id="A0A175YF92"/>
<keyword evidence="1" id="KW-0862">Zinc</keyword>
<reference evidence="5" key="2">
    <citation type="submission" date="2022-03" db="EMBL/GenBank/DDBJ databases">
        <title>Draft title - Genomic analysis of global carrot germplasm unveils the trajectory of domestication and the origin of high carotenoid orange carrot.</title>
        <authorList>
            <person name="Iorizzo M."/>
            <person name="Ellison S."/>
            <person name="Senalik D."/>
            <person name="Macko-Podgorni A."/>
            <person name="Grzebelus D."/>
            <person name="Bostan H."/>
            <person name="Rolling W."/>
            <person name="Curaba J."/>
            <person name="Simon P."/>
        </authorList>
    </citation>
    <scope>NUCLEOTIDE SEQUENCE</scope>
    <source>
        <tissue evidence="5">Leaf</tissue>
    </source>
</reference>
<dbReference type="PANTHER" id="PTHR47593">
    <property type="entry name" value="ZINC FINGER PROTEIN 4-LIKE"/>
    <property type="match status" value="1"/>
</dbReference>
<protein>
    <recommendedName>
        <fullName evidence="3">C2H2-type domain-containing protein</fullName>
    </recommendedName>
</protein>
<dbReference type="Gene3D" id="3.30.160.60">
    <property type="entry name" value="Classic Zinc Finger"/>
    <property type="match status" value="1"/>
</dbReference>
<keyword evidence="6" id="KW-1185">Reference proteome</keyword>
<organism evidence="4">
    <name type="scientific">Daucus carota subsp. sativus</name>
    <name type="common">Carrot</name>
    <dbReference type="NCBI Taxonomy" id="79200"/>
    <lineage>
        <taxon>Eukaryota</taxon>
        <taxon>Viridiplantae</taxon>
        <taxon>Streptophyta</taxon>
        <taxon>Embryophyta</taxon>
        <taxon>Tracheophyta</taxon>
        <taxon>Spermatophyta</taxon>
        <taxon>Magnoliopsida</taxon>
        <taxon>eudicotyledons</taxon>
        <taxon>Gunneridae</taxon>
        <taxon>Pentapetalae</taxon>
        <taxon>asterids</taxon>
        <taxon>campanulids</taxon>
        <taxon>Apiales</taxon>
        <taxon>Apiaceae</taxon>
        <taxon>Apioideae</taxon>
        <taxon>Scandiceae</taxon>
        <taxon>Daucinae</taxon>
        <taxon>Daucus</taxon>
        <taxon>Daucus sect. Daucus</taxon>
    </lineage>
</organism>
<dbReference type="PANTHER" id="PTHR47593:SF8">
    <property type="entry name" value="OS12G0581900 PROTEIN"/>
    <property type="match status" value="1"/>
</dbReference>
<feature type="domain" description="C2H2-type" evidence="3">
    <location>
        <begin position="64"/>
        <end position="91"/>
    </location>
</feature>
<evidence type="ECO:0000313" key="4">
    <source>
        <dbReference type="EMBL" id="KZM81482.1"/>
    </source>
</evidence>
<dbReference type="OrthoDB" id="1106606at2759"/>
<reference evidence="4" key="1">
    <citation type="journal article" date="2016" name="Nat. Genet.">
        <title>A high-quality carrot genome assembly provides new insights into carotenoid accumulation and asterid genome evolution.</title>
        <authorList>
            <person name="Iorizzo M."/>
            <person name="Ellison S."/>
            <person name="Senalik D."/>
            <person name="Zeng P."/>
            <person name="Satapoomin P."/>
            <person name="Huang J."/>
            <person name="Bowman M."/>
            <person name="Iovene M."/>
            <person name="Sanseverino W."/>
            <person name="Cavagnaro P."/>
            <person name="Yildiz M."/>
            <person name="Macko-Podgorni A."/>
            <person name="Moranska E."/>
            <person name="Grzebelus E."/>
            <person name="Grzebelus D."/>
            <person name="Ashrafi H."/>
            <person name="Zheng Z."/>
            <person name="Cheng S."/>
            <person name="Spooner D."/>
            <person name="Van Deynze A."/>
            <person name="Simon P."/>
        </authorList>
    </citation>
    <scope>NUCLEOTIDE SEQUENCE [LARGE SCALE GENOMIC DNA]</scope>
    <source>
        <tissue evidence="4">Leaf</tissue>
    </source>
</reference>
<dbReference type="KEGG" id="dcr:108201025"/>
<gene>
    <name evidence="4" type="ORF">DCAR_029095</name>
    <name evidence="5" type="ORF">DCAR_0933443</name>
</gene>
<sequence>MNNISFKTSFTDNILNNQQQGSSIQTVKDAEAPREWLKLSLGGDLGPPVHDNSGLSTRTFPRVYPCKFCTKEFYASYSLGGHQNAHKTERSEARRNKIQKLSFVQKPSRKRKSASNKDCGRKEPSHAEELDLNLKL</sequence>
<dbReference type="InterPro" id="IPR013087">
    <property type="entry name" value="Znf_C2H2_type"/>
</dbReference>
<evidence type="ECO:0000259" key="3">
    <source>
        <dbReference type="PROSITE" id="PS50157"/>
    </source>
</evidence>